<dbReference type="Proteomes" id="UP001595697">
    <property type="component" value="Unassembled WGS sequence"/>
</dbReference>
<name>A0ABV8EGD1_9HYPH</name>
<dbReference type="InterPro" id="IPR029057">
    <property type="entry name" value="PRTase-like"/>
</dbReference>
<dbReference type="InterPro" id="IPR000836">
    <property type="entry name" value="PRTase_dom"/>
</dbReference>
<protein>
    <submittedName>
        <fullName evidence="2">Phosphoribosyltransferase family protein</fullName>
    </submittedName>
</protein>
<sequence length="292" mass="32272">MQFRSMGDLSRTILNSMSVMPRDIDLVVGIPRSGLMAASLIATHMNLPLADLQGFCDGRLLQSGNTRRWRGLQINASSVSKVLVVDDSVRTGKSIGQAKEAISLHYPDLEAIYCAIYATSASRHQVDLALEIVALPRIFEWNALHNPTIQRSCVSMEGVICEAVEDVHFGEEDKYLEFLRSAKPRHVPTQHVGAILSMLPERYREVTVLWLGQLGITYDRLVMFDPETDAKEHADVCAKLKGTFYKNSNLELFVEGHRKQATQIAAISGKPVLCVDNGMRLVAPAHASLSGD</sequence>
<dbReference type="CDD" id="cd06223">
    <property type="entry name" value="PRTases_typeI"/>
    <property type="match status" value="1"/>
</dbReference>
<evidence type="ECO:0000313" key="3">
    <source>
        <dbReference type="Proteomes" id="UP001595697"/>
    </source>
</evidence>
<feature type="domain" description="Phosphoribosyltransferase" evidence="1">
    <location>
        <begin position="13"/>
        <end position="124"/>
    </location>
</feature>
<dbReference type="SUPFAM" id="SSF53271">
    <property type="entry name" value="PRTase-like"/>
    <property type="match status" value="1"/>
</dbReference>
<organism evidence="2 3">
    <name type="scientific">Rhizobium lemnae</name>
    <dbReference type="NCBI Taxonomy" id="1214924"/>
    <lineage>
        <taxon>Bacteria</taxon>
        <taxon>Pseudomonadati</taxon>
        <taxon>Pseudomonadota</taxon>
        <taxon>Alphaproteobacteria</taxon>
        <taxon>Hyphomicrobiales</taxon>
        <taxon>Rhizobiaceae</taxon>
        <taxon>Rhizobium/Agrobacterium group</taxon>
        <taxon>Rhizobium</taxon>
    </lineage>
</organism>
<dbReference type="GO" id="GO:0016757">
    <property type="term" value="F:glycosyltransferase activity"/>
    <property type="evidence" value="ECO:0007669"/>
    <property type="project" value="UniProtKB-KW"/>
</dbReference>
<dbReference type="EMBL" id="JBHSBD010000118">
    <property type="protein sequence ID" value="MFC3970689.1"/>
    <property type="molecule type" value="Genomic_DNA"/>
</dbReference>
<gene>
    <name evidence="2" type="ORF">ACFOVS_21680</name>
</gene>
<dbReference type="RefSeq" id="WP_247262913.1">
    <property type="nucleotide sequence ID" value="NZ_JALJQZ010000096.1"/>
</dbReference>
<accession>A0ABV8EGD1</accession>
<keyword evidence="2" id="KW-0808">Transferase</keyword>
<reference evidence="3" key="1">
    <citation type="journal article" date="2019" name="Int. J. Syst. Evol. Microbiol.">
        <title>The Global Catalogue of Microorganisms (GCM) 10K type strain sequencing project: providing services to taxonomists for standard genome sequencing and annotation.</title>
        <authorList>
            <consortium name="The Broad Institute Genomics Platform"/>
            <consortium name="The Broad Institute Genome Sequencing Center for Infectious Disease"/>
            <person name="Wu L."/>
            <person name="Ma J."/>
        </authorList>
    </citation>
    <scope>NUCLEOTIDE SEQUENCE [LARGE SCALE GENOMIC DNA]</scope>
    <source>
        <strain evidence="3">TBRC 5781</strain>
    </source>
</reference>
<evidence type="ECO:0000313" key="2">
    <source>
        <dbReference type="EMBL" id="MFC3970689.1"/>
    </source>
</evidence>
<dbReference type="Pfam" id="PF00156">
    <property type="entry name" value="Pribosyltran"/>
    <property type="match status" value="1"/>
</dbReference>
<keyword evidence="3" id="KW-1185">Reference proteome</keyword>
<dbReference type="Gene3D" id="3.40.50.2020">
    <property type="match status" value="1"/>
</dbReference>
<proteinExistence type="predicted"/>
<keyword evidence="2" id="KW-0328">Glycosyltransferase</keyword>
<evidence type="ECO:0000259" key="1">
    <source>
        <dbReference type="Pfam" id="PF00156"/>
    </source>
</evidence>
<comment type="caution">
    <text evidence="2">The sequence shown here is derived from an EMBL/GenBank/DDBJ whole genome shotgun (WGS) entry which is preliminary data.</text>
</comment>